<protein>
    <submittedName>
        <fullName evidence="1">Uncharacterized protein</fullName>
    </submittedName>
</protein>
<organism evidence="1 2">
    <name type="scientific">Variovorax paradoxus</name>
    <dbReference type="NCBI Taxonomy" id="34073"/>
    <lineage>
        <taxon>Bacteria</taxon>
        <taxon>Pseudomonadati</taxon>
        <taxon>Pseudomonadota</taxon>
        <taxon>Betaproteobacteria</taxon>
        <taxon>Burkholderiales</taxon>
        <taxon>Comamonadaceae</taxon>
        <taxon>Variovorax</taxon>
    </lineage>
</organism>
<evidence type="ECO:0000313" key="1">
    <source>
        <dbReference type="EMBL" id="PZQ73315.1"/>
    </source>
</evidence>
<sequence length="86" mass="9281">MALTPEQLRFAGEVVGTAPTLRDAAAIWRAREPAVRAIVVDAMDMRGETPALQLGTRNVYLAASSGHCWHVTARPEEASVLILTQP</sequence>
<name>A0A2W5QET8_VARPD</name>
<dbReference type="Proteomes" id="UP000249135">
    <property type="component" value="Unassembled WGS sequence"/>
</dbReference>
<accession>A0A2W5QET8</accession>
<gene>
    <name evidence="1" type="ORF">DI563_15265</name>
</gene>
<dbReference type="EMBL" id="QFPP01000192">
    <property type="protein sequence ID" value="PZQ73315.1"/>
    <property type="molecule type" value="Genomic_DNA"/>
</dbReference>
<reference evidence="1 2" key="1">
    <citation type="submission" date="2017-08" db="EMBL/GenBank/DDBJ databases">
        <title>Infants hospitalized years apart are colonized by the same room-sourced microbial strains.</title>
        <authorList>
            <person name="Brooks B."/>
            <person name="Olm M.R."/>
            <person name="Firek B.A."/>
            <person name="Baker R."/>
            <person name="Thomas B.C."/>
            <person name="Morowitz M.J."/>
            <person name="Banfield J.F."/>
        </authorList>
    </citation>
    <scope>NUCLEOTIDE SEQUENCE [LARGE SCALE GENOMIC DNA]</scope>
    <source>
        <strain evidence="1">S2_005_003_R2_41</strain>
    </source>
</reference>
<evidence type="ECO:0000313" key="2">
    <source>
        <dbReference type="Proteomes" id="UP000249135"/>
    </source>
</evidence>
<comment type="caution">
    <text evidence="1">The sequence shown here is derived from an EMBL/GenBank/DDBJ whole genome shotgun (WGS) entry which is preliminary data.</text>
</comment>
<dbReference type="AlphaFoldDB" id="A0A2W5QET8"/>
<proteinExistence type="predicted"/>